<dbReference type="EMBL" id="CM037018">
    <property type="protein sequence ID" value="KAH7675608.1"/>
    <property type="molecule type" value="Genomic_DNA"/>
</dbReference>
<evidence type="ECO:0000313" key="2">
    <source>
        <dbReference type="Proteomes" id="UP000827976"/>
    </source>
</evidence>
<reference evidence="2" key="1">
    <citation type="journal article" date="2022" name="Nat. Commun.">
        <title>Chromosome evolution and the genetic basis of agronomically important traits in greater yam.</title>
        <authorList>
            <person name="Bredeson J.V."/>
            <person name="Lyons J.B."/>
            <person name="Oniyinde I.O."/>
            <person name="Okereke N.R."/>
            <person name="Kolade O."/>
            <person name="Nnabue I."/>
            <person name="Nwadili C.O."/>
            <person name="Hribova E."/>
            <person name="Parker M."/>
            <person name="Nwogha J."/>
            <person name="Shu S."/>
            <person name="Carlson J."/>
            <person name="Kariba R."/>
            <person name="Muthemba S."/>
            <person name="Knop K."/>
            <person name="Barton G.J."/>
            <person name="Sherwood A.V."/>
            <person name="Lopez-Montes A."/>
            <person name="Asiedu R."/>
            <person name="Jamnadass R."/>
            <person name="Muchugi A."/>
            <person name="Goodstein D."/>
            <person name="Egesi C.N."/>
            <person name="Featherston J."/>
            <person name="Asfaw A."/>
            <person name="Simpson G.G."/>
            <person name="Dolezel J."/>
            <person name="Hendre P.S."/>
            <person name="Van Deynze A."/>
            <person name="Kumar P.L."/>
            <person name="Obidiegwu J.E."/>
            <person name="Bhattacharjee R."/>
            <person name="Rokhsar D.S."/>
        </authorList>
    </citation>
    <scope>NUCLEOTIDE SEQUENCE [LARGE SCALE GENOMIC DNA]</scope>
    <source>
        <strain evidence="2">cv. TDa95/00328</strain>
    </source>
</reference>
<keyword evidence="2" id="KW-1185">Reference proteome</keyword>
<sequence length="482" mass="53704">MADFSAPSFSLGLDLDPGIADLSTEDEEERAAENADASKPSRGEINEGHDPELQTLVPDSDDDQLPPPRVLKRLRRGPLHPPSQVAQVEGDGRDEFFPSLDDEIEEFSSQEERQLRKGDTFHPSKLSLHRVLPSRSTNKLKTPIVSSASNASTLTNLESSKRKNFSANITISPVRKIQLVDSDSDDPSSEYEEFDTFKQAKGLCSSQSNAGKEKKNALFSAKNTQKEGFWKDIRLKQKVEIATPALDEFCEEYFRSQKEPSSGRQKDGSAGASNCRKTHRDDFEGHCQKSISRTSEQNWDQSHAQPPAYHYFFHADVSIQKLVRERLPHFVPLCAGDDRGNQQFGAENLDYMGQFGQKSGLSQTCANHEGPSEAGSKAKRRKPNNSRVEEASPAAGDWVNPRNNAALPRDAGKRRVRAEGQQCGHWFTGQDGKKVYVTKTGQELTGQIAYRHYRRESGAASKRAKGKTSVKKKATAKKTRRR</sequence>
<evidence type="ECO:0000313" key="1">
    <source>
        <dbReference type="EMBL" id="KAH7675608.1"/>
    </source>
</evidence>
<dbReference type="Proteomes" id="UP000827976">
    <property type="component" value="Chromosome 8"/>
</dbReference>
<gene>
    <name evidence="1" type="ORF">IHE45_08G146600</name>
</gene>
<name>A0ACB7VNA6_DIOAL</name>
<proteinExistence type="predicted"/>
<organism evidence="1 2">
    <name type="scientific">Dioscorea alata</name>
    <name type="common">Purple yam</name>
    <dbReference type="NCBI Taxonomy" id="55571"/>
    <lineage>
        <taxon>Eukaryota</taxon>
        <taxon>Viridiplantae</taxon>
        <taxon>Streptophyta</taxon>
        <taxon>Embryophyta</taxon>
        <taxon>Tracheophyta</taxon>
        <taxon>Spermatophyta</taxon>
        <taxon>Magnoliopsida</taxon>
        <taxon>Liliopsida</taxon>
        <taxon>Dioscoreales</taxon>
        <taxon>Dioscoreaceae</taxon>
        <taxon>Dioscorea</taxon>
    </lineage>
</organism>
<comment type="caution">
    <text evidence="1">The sequence shown here is derived from an EMBL/GenBank/DDBJ whole genome shotgun (WGS) entry which is preliminary data.</text>
</comment>
<accession>A0ACB7VNA6</accession>
<protein>
    <submittedName>
        <fullName evidence="1">Uncharacterized protein</fullName>
    </submittedName>
</protein>